<keyword evidence="1" id="KW-0812">Transmembrane</keyword>
<dbReference type="CDD" id="cd02440">
    <property type="entry name" value="AdoMet_MTases"/>
    <property type="match status" value="1"/>
</dbReference>
<dbReference type="InterPro" id="IPR021829">
    <property type="entry name" value="DUF3419"/>
</dbReference>
<dbReference type="Proteomes" id="UP000237144">
    <property type="component" value="Unassembled WGS sequence"/>
</dbReference>
<proteinExistence type="predicted"/>
<dbReference type="SUPFAM" id="SSF53335">
    <property type="entry name" value="S-adenosyl-L-methionine-dependent methyltransferases"/>
    <property type="match status" value="2"/>
</dbReference>
<dbReference type="EMBL" id="PJQD01000098">
    <property type="protein sequence ID" value="POY70705.1"/>
    <property type="molecule type" value="Genomic_DNA"/>
</dbReference>
<feature type="transmembrane region" description="Helical" evidence="1">
    <location>
        <begin position="36"/>
        <end position="59"/>
    </location>
</feature>
<reference evidence="2 3" key="1">
    <citation type="journal article" date="2018" name="Front. Microbiol.">
        <title>Prospects for Fungal Bioremediation of Acidic Radioactive Waste Sites: Characterization and Genome Sequence of Rhodotorula taiwanensis MD1149.</title>
        <authorList>
            <person name="Tkavc R."/>
            <person name="Matrosova V.Y."/>
            <person name="Grichenko O.E."/>
            <person name="Gostincar C."/>
            <person name="Volpe R.P."/>
            <person name="Klimenkova P."/>
            <person name="Gaidamakova E.K."/>
            <person name="Zhou C.E."/>
            <person name="Stewart B.J."/>
            <person name="Lyman M.G."/>
            <person name="Malfatti S.A."/>
            <person name="Rubinfeld B."/>
            <person name="Courtot M."/>
            <person name="Singh J."/>
            <person name="Dalgard C.L."/>
            <person name="Hamilton T."/>
            <person name="Frey K.G."/>
            <person name="Gunde-Cimerman N."/>
            <person name="Dugan L."/>
            <person name="Daly M.J."/>
        </authorList>
    </citation>
    <scope>NUCLEOTIDE SEQUENCE [LARGE SCALE GENOMIC DNA]</scope>
    <source>
        <strain evidence="2 3">MD1149</strain>
    </source>
</reference>
<keyword evidence="3" id="KW-1185">Reference proteome</keyword>
<dbReference type="InterPro" id="IPR029063">
    <property type="entry name" value="SAM-dependent_MTases_sf"/>
</dbReference>
<name>A0A2S5B1R4_9BASI</name>
<dbReference type="AlphaFoldDB" id="A0A2S5B1R4"/>
<organism evidence="2 3">
    <name type="scientific">Rhodotorula taiwanensis</name>
    <dbReference type="NCBI Taxonomy" id="741276"/>
    <lineage>
        <taxon>Eukaryota</taxon>
        <taxon>Fungi</taxon>
        <taxon>Dikarya</taxon>
        <taxon>Basidiomycota</taxon>
        <taxon>Pucciniomycotina</taxon>
        <taxon>Microbotryomycetes</taxon>
        <taxon>Sporidiobolales</taxon>
        <taxon>Sporidiobolaceae</taxon>
        <taxon>Rhodotorula</taxon>
    </lineage>
</organism>
<comment type="caution">
    <text evidence="2">The sequence shown here is derived from an EMBL/GenBank/DDBJ whole genome shotgun (WGS) entry which is preliminary data.</text>
</comment>
<dbReference type="PANTHER" id="PTHR47473">
    <property type="entry name" value="BTA1P"/>
    <property type="match status" value="1"/>
</dbReference>
<dbReference type="Pfam" id="PF11899">
    <property type="entry name" value="DUF3419"/>
    <property type="match status" value="1"/>
</dbReference>
<dbReference type="Gene3D" id="3.40.50.150">
    <property type="entry name" value="Vaccinia Virus protein VP39"/>
    <property type="match status" value="1"/>
</dbReference>
<evidence type="ECO:0000313" key="3">
    <source>
        <dbReference type="Proteomes" id="UP000237144"/>
    </source>
</evidence>
<keyword evidence="1" id="KW-0472">Membrane</keyword>
<dbReference type="OrthoDB" id="10253390at2759"/>
<accession>A0A2S5B1R4</accession>
<evidence type="ECO:0008006" key="4">
    <source>
        <dbReference type="Google" id="ProtNLM"/>
    </source>
</evidence>
<dbReference type="Pfam" id="PF13489">
    <property type="entry name" value="Methyltransf_23"/>
    <property type="match status" value="1"/>
</dbReference>
<dbReference type="PANTHER" id="PTHR47473:SF1">
    <property type="entry name" value="METHYLTRANSFERASE DOMAIN-CONTAINING PROTEIN"/>
    <property type="match status" value="1"/>
</dbReference>
<sequence length="818" mass="93563">MADKAIALALAGGLAVYFRPLQQHLDVYTQKPILSATLLATGIALVALSAFATQLLTAWKFAWNCFFRPLGKSSNQEGRLNQFYQGQAAIYDKTREKLLRGRTTMLKLSAAHLREVRRQNPHKKLVWLDIGGGTGWNVEEMDKHFPIKDFDAVYVLDLCGPLLEVSRKRFEARGWKNVQCLLQDATHFTLPEWSDEGVEVEGGLDFVTMSYSLSMMPDYLTLLDRVDRFLNPAGVFGVCDFYVSARESSTLAGVIGDVASRQCSWFARWFWLHWFELDHVDLHPSRRAFLEHKFPTIKSYNARNGFILPGIISIPYYVSLHTSRRIDTAKANQAYEVDAGNTISASNSPLLHPSLSRQGSTNDIPDFALGVSAALTRSRSKSVTKSKLKRTNSTSSDKSDSYRIDIAPDFQLTAFHYGLKHFRVPYVDDPVHRNFRSYIYSFVWEDPRVDMEHIKLTKDDAVLCITSAGDNALHYAIEGRPRRIHTVDFNPCQGHLLELKLACISALDYEDFWMMFGEGRHPRFRELLDEKISPFLTSHAYQFWRKKEHYFDSMFYRRGYSGHALRLSAWALSLTGLRGWAHKMCNAKDLNEQRRIWNQKIRPVLLSGFLRKVIFANPAFMWNALGVPMNQAKVFLNETTVSQFAIDTFDPVALNTPIRTDNYHYQLCLEGKYTKDSCPAYLTREGFEALKKDNAARLDCFRVHTDSIMNVMKRLGKASLTVAVIMDLQDWFPNTVDSPPSTGSDKSCELTQTIRTLKNALKPGGRVFFRSAGQEPWYLELYRREGFQVECIHKRPVGGKEPIDRVNMYASFYCCRKL</sequence>
<evidence type="ECO:0000256" key="1">
    <source>
        <dbReference type="SAM" id="Phobius"/>
    </source>
</evidence>
<dbReference type="STRING" id="741276.A0A2S5B1R4"/>
<protein>
    <recommendedName>
        <fullName evidence="4">Methyltransferase domain-containing protein</fullName>
    </recommendedName>
</protein>
<gene>
    <name evidence="2" type="ORF">BMF94_6288</name>
</gene>
<evidence type="ECO:0000313" key="2">
    <source>
        <dbReference type="EMBL" id="POY70705.1"/>
    </source>
</evidence>
<keyword evidence="1" id="KW-1133">Transmembrane helix</keyword>